<evidence type="ECO:0000256" key="7">
    <source>
        <dbReference type="ARBA" id="ARBA00022840"/>
    </source>
</evidence>
<dbReference type="Gene3D" id="1.10.10.160">
    <property type="match status" value="1"/>
</dbReference>
<organism evidence="12 13">
    <name type="scientific">Moritella viscosa</name>
    <dbReference type="NCBI Taxonomy" id="80854"/>
    <lineage>
        <taxon>Bacteria</taxon>
        <taxon>Pseudomonadati</taxon>
        <taxon>Pseudomonadota</taxon>
        <taxon>Gammaproteobacteria</taxon>
        <taxon>Alteromonadales</taxon>
        <taxon>Moritellaceae</taxon>
        <taxon>Moritella</taxon>
    </lineage>
</organism>
<dbReference type="AlphaFoldDB" id="A0A1L0A1B0"/>
<evidence type="ECO:0000256" key="8">
    <source>
        <dbReference type="ARBA" id="ARBA00023125"/>
    </source>
</evidence>
<dbReference type="InterPro" id="IPR011335">
    <property type="entry name" value="Restrct_endonuc-II-like"/>
</dbReference>
<dbReference type="PIRSF" id="PIRSF000980">
    <property type="entry name" value="RecC"/>
    <property type="match status" value="1"/>
</dbReference>
<dbReference type="Pfam" id="PF04257">
    <property type="entry name" value="Exonuc_V_gamma"/>
    <property type="match status" value="1"/>
</dbReference>
<keyword evidence="7 10" id="KW-0067">ATP-binding</keyword>
<comment type="subunit">
    <text evidence="10">Heterotrimer of RecB, RecC and RecD. All subunits contribute to DNA-binding.</text>
</comment>
<dbReference type="Gene3D" id="1.10.10.990">
    <property type="match status" value="1"/>
</dbReference>
<gene>
    <name evidence="10" type="primary">recC</name>
    <name evidence="12" type="ORF">NVI5450_2985</name>
</gene>
<keyword evidence="8 10" id="KW-0238">DNA-binding</keyword>
<name>A0A1L0A1B0_9GAMM</name>
<dbReference type="HAMAP" id="MF_01486">
    <property type="entry name" value="RecC"/>
    <property type="match status" value="1"/>
</dbReference>
<dbReference type="PANTHER" id="PTHR30591:SF1">
    <property type="entry name" value="RECBCD ENZYME SUBUNIT RECC"/>
    <property type="match status" value="1"/>
</dbReference>
<keyword evidence="3 10" id="KW-0227">DNA damage</keyword>
<dbReference type="InterPro" id="IPR013986">
    <property type="entry name" value="DExx_box_DNA_helicase_dom_sf"/>
</dbReference>
<keyword evidence="5 10" id="KW-0347">Helicase</keyword>
<keyword evidence="6 10" id="KW-0269">Exonuclease</keyword>
<dbReference type="InterPro" id="IPR006697">
    <property type="entry name" value="RecC"/>
</dbReference>
<dbReference type="Gene3D" id="3.40.50.10930">
    <property type="match status" value="1"/>
</dbReference>
<dbReference type="CDD" id="cd22353">
    <property type="entry name" value="RecC_C-like"/>
    <property type="match status" value="1"/>
</dbReference>
<keyword evidence="1 10" id="KW-0540">Nuclease</keyword>
<accession>A0A1L0A1B0</accession>
<evidence type="ECO:0000256" key="10">
    <source>
        <dbReference type="HAMAP-Rule" id="MF_01486"/>
    </source>
</evidence>
<evidence type="ECO:0000313" key="12">
    <source>
        <dbReference type="EMBL" id="SGZ06002.1"/>
    </source>
</evidence>
<evidence type="ECO:0000256" key="6">
    <source>
        <dbReference type="ARBA" id="ARBA00022839"/>
    </source>
</evidence>
<dbReference type="NCBIfam" id="TIGR01450">
    <property type="entry name" value="recC"/>
    <property type="match status" value="1"/>
</dbReference>
<evidence type="ECO:0000313" key="13">
    <source>
        <dbReference type="Proteomes" id="UP000183794"/>
    </source>
</evidence>
<dbReference type="InterPro" id="IPR027417">
    <property type="entry name" value="P-loop_NTPase"/>
</dbReference>
<evidence type="ECO:0000256" key="3">
    <source>
        <dbReference type="ARBA" id="ARBA00022763"/>
    </source>
</evidence>
<dbReference type="Proteomes" id="UP000183794">
    <property type="component" value="Unassembled WGS sequence"/>
</dbReference>
<evidence type="ECO:0000256" key="4">
    <source>
        <dbReference type="ARBA" id="ARBA00022801"/>
    </source>
</evidence>
<dbReference type="GO" id="GO:0003678">
    <property type="term" value="F:DNA helicase activity"/>
    <property type="evidence" value="ECO:0007669"/>
    <property type="project" value="UniProtKB-UniRule"/>
</dbReference>
<dbReference type="GO" id="GO:0009338">
    <property type="term" value="C:exodeoxyribonuclease V complex"/>
    <property type="evidence" value="ECO:0007669"/>
    <property type="project" value="InterPro"/>
</dbReference>
<dbReference type="OrthoDB" id="9762834at2"/>
<sequence>MFNLYHSNQLDILKELMAHFIAKDPLADPFVEEQVLVQSPGMAQWVKMELAKSMGISANITFPLPASFIWKMFQKVLPDIPDKSAFNKEAMSWKLMLILPELLVLPEFESLKHYLADDQDDYRLFQLCQKISDTFDQYLVYRPEWIAAWEGGDNIHADTHPWQPLLWRELVAKTEALGQSHYHRANLYDQFIARLNSSTFDAKQLPERIFVFGVSALPPRYLDALQALGMHTEIHFMLSNPCRLYWGDLIDPKWLLKQRTMVNHNNITLGMSDKVSANDEQTVRALFDEDDAFKVGNPLLASMGKLGRDNLALLTGFGCQELDVFVEPSDEGLLASIQCDILDLADRSMEEFNVSQQDANARDSRYKLSINPADTSLELHSCHSPMREIEILHNNLLTMFSENPDLNPRDVVIMMPDVNGYSPYIQAVFGAMDRYDERYIPFSISDSGAQYDNPILLSFLQLLALPLSRCNVSELLSLLEVPAVLARFAITPDEFNRLRQWIDESGIRWGLDEDDATRFDLPGMKQNTWLFGLHRMLLGYAYGGDDIYQGILPYQEVQGIEAELLGKLAQFIEALLDSLASLQNPKLIADWIKLSNTLIESFYKINVDDEQSIKIIRDAFSHLDEQLKSASYDKLITPLVLRDYLNNALSQVGSSQKFLAGQVNFCTLMPMRSIPFKVICLLGMNDGVYPRSIPPMGFDLMANDHKQGDRSRRDDDRYLFLEALISAQSKLYISYIGSSIRDKSERLPSVLITELLQYCQQSFCVTGDECLSPDESAEKLLTHLIQHHALQPFDARYFNPEAPCSFAKEWLPALAPVVELRQFLTEPLPALIFNDDMQEVELAEILRFYRHPTKYFFNRRLKVYFNQASLDVLDDEPFDVDNLEKYHLKAQLLETELMGGDISLVTERLLASGSLPLGRFGKISLDKEISTVSQLAQVLMPLLTNSNDDIEVDIPLISGRLVGWLKQIYNGGLVRHKPSGFNGKDYLQAWLEHLCFCISAKNPTATTLVHLTSDKPVVQRLRVIEQSRARELLFQLLEVYSDGSCQPLALFPKTGWGWAKTKCTTAEPDDYKLRSEALLNFEGGYNRMGENADDYLQRSFPRLNDEVYKLMSTFSESVLFPIFEYLEDVE</sequence>
<evidence type="ECO:0000256" key="5">
    <source>
        <dbReference type="ARBA" id="ARBA00022806"/>
    </source>
</evidence>
<comment type="function">
    <text evidence="10">A helicase/nuclease that prepares dsDNA breaks (DSB) for recombinational DNA repair. Binds to DSBs and unwinds DNA via a highly rapid and processive ATP-dependent bidirectional helicase activity. Unwinds dsDNA until it encounters a Chi (crossover hotspot instigator) sequence from the 3' direction. Cuts ssDNA a few nucleotides 3' to the Chi site. The properties and activities of the enzyme are changed at Chi. The Chi-altered holoenzyme produces a long 3'-ssDNA overhang and facilitates RecA-binding to the ssDNA for homologous DNA recombination and repair. Holoenzyme degrades any linearized DNA that is unable to undergo homologous recombination. In the holoenzyme this subunit recognizes the wild-type Chi sequence, and when added to isolated RecB increases its ATP-dependent helicase processivity.</text>
</comment>
<feature type="domain" description="RecC C-terminal" evidence="11">
    <location>
        <begin position="838"/>
        <end position="1061"/>
    </location>
</feature>
<dbReference type="GO" id="GO:0005524">
    <property type="term" value="F:ATP binding"/>
    <property type="evidence" value="ECO:0007669"/>
    <property type="project" value="UniProtKB-UniRule"/>
</dbReference>
<evidence type="ECO:0000256" key="1">
    <source>
        <dbReference type="ARBA" id="ARBA00022722"/>
    </source>
</evidence>
<comment type="miscellaneous">
    <text evidence="10">In the RecBCD complex, RecB has a slow 3'-5' helicase, an exonuclease activity and loads RecA onto ssDNA, RecD has a fast 5'-3' helicase activity, while RecC stimulates the ATPase and processivity of the RecB helicase and contributes to recognition of the Chi site.</text>
</comment>
<dbReference type="InterPro" id="IPR041500">
    <property type="entry name" value="RecC_C"/>
</dbReference>
<dbReference type="GO" id="GO:0008854">
    <property type="term" value="F:exodeoxyribonuclease V activity"/>
    <property type="evidence" value="ECO:0007669"/>
    <property type="project" value="InterPro"/>
</dbReference>
<dbReference type="GO" id="GO:0000724">
    <property type="term" value="P:double-strand break repair via homologous recombination"/>
    <property type="evidence" value="ECO:0007669"/>
    <property type="project" value="UniProtKB-UniRule"/>
</dbReference>
<dbReference type="Pfam" id="PF17946">
    <property type="entry name" value="RecC_C"/>
    <property type="match status" value="1"/>
</dbReference>
<dbReference type="SUPFAM" id="SSF52540">
    <property type="entry name" value="P-loop containing nucleoside triphosphate hydrolases"/>
    <property type="match status" value="2"/>
</dbReference>
<keyword evidence="2 10" id="KW-0547">Nucleotide-binding</keyword>
<keyword evidence="9 10" id="KW-0234">DNA repair</keyword>
<evidence type="ECO:0000256" key="9">
    <source>
        <dbReference type="ARBA" id="ARBA00023204"/>
    </source>
</evidence>
<reference evidence="12 13" key="1">
    <citation type="submission" date="2016-11" db="EMBL/GenBank/DDBJ databases">
        <authorList>
            <person name="Jaros S."/>
            <person name="Januszkiewicz K."/>
            <person name="Wedrychowicz H."/>
        </authorList>
    </citation>
    <scope>NUCLEOTIDE SEQUENCE [LARGE SCALE GENOMIC DNA]</scope>
    <source>
        <strain evidence="12">NVI 5450</strain>
    </source>
</reference>
<keyword evidence="4 10" id="KW-0378">Hydrolase</keyword>
<evidence type="ECO:0000256" key="2">
    <source>
        <dbReference type="ARBA" id="ARBA00022741"/>
    </source>
</evidence>
<dbReference type="RefSeq" id="WP_075518309.1">
    <property type="nucleotide sequence ID" value="NZ_FPLD01000079.1"/>
</dbReference>
<proteinExistence type="inferred from homology"/>
<dbReference type="EMBL" id="FPLD01000079">
    <property type="protein sequence ID" value="SGZ06002.1"/>
    <property type="molecule type" value="Genomic_DNA"/>
</dbReference>
<dbReference type="PANTHER" id="PTHR30591">
    <property type="entry name" value="RECBCD ENZYME SUBUNIT RECC"/>
    <property type="match status" value="1"/>
</dbReference>
<comment type="similarity">
    <text evidence="10">Belongs to the RecC family.</text>
</comment>
<evidence type="ECO:0000259" key="11">
    <source>
        <dbReference type="Pfam" id="PF17946"/>
    </source>
</evidence>
<dbReference type="FunFam" id="3.40.50.300:FF:001153">
    <property type="entry name" value="RecBCD enzyme subunit RecC"/>
    <property type="match status" value="1"/>
</dbReference>
<protein>
    <recommendedName>
        <fullName evidence="10">RecBCD enzyme subunit RecC</fullName>
    </recommendedName>
    <alternativeName>
        <fullName evidence="10">Exonuclease V subunit RecC</fullName>
        <shortName evidence="10">ExoV subunit RecC</shortName>
    </alternativeName>
    <alternativeName>
        <fullName evidence="10">Helicase/nuclease RecBCD subunit RecC</fullName>
    </alternativeName>
</protein>
<dbReference type="Gene3D" id="3.40.50.300">
    <property type="entry name" value="P-loop containing nucleotide triphosphate hydrolases"/>
    <property type="match status" value="2"/>
</dbReference>
<dbReference type="GO" id="GO:0003677">
    <property type="term" value="F:DNA binding"/>
    <property type="evidence" value="ECO:0007669"/>
    <property type="project" value="UniProtKB-UniRule"/>
</dbReference>
<dbReference type="SUPFAM" id="SSF52980">
    <property type="entry name" value="Restriction endonuclease-like"/>
    <property type="match status" value="1"/>
</dbReference>